<reference evidence="1 2" key="1">
    <citation type="submission" date="2021-08" db="EMBL/GenBank/DDBJ databases">
        <title>Draft Genome Sequence of Phanerochaete sordida strain YK-624.</title>
        <authorList>
            <person name="Mori T."/>
            <person name="Dohra H."/>
            <person name="Suzuki T."/>
            <person name="Kawagishi H."/>
            <person name="Hirai H."/>
        </authorList>
    </citation>
    <scope>NUCLEOTIDE SEQUENCE [LARGE SCALE GENOMIC DNA]</scope>
    <source>
        <strain evidence="1 2">YK-624</strain>
    </source>
</reference>
<dbReference type="EMBL" id="BPQB01000101">
    <property type="protein sequence ID" value="GJE99099.1"/>
    <property type="molecule type" value="Genomic_DNA"/>
</dbReference>
<dbReference type="OrthoDB" id="63935at2759"/>
<sequence>MRLFHNQLLTQPHVDRFNVERVLAYADGALSEDDGNRADILSEGWQDAESMPPRGDLNPVLVVRPAFLADGPEKGDAREGGAYWIAGDEKGSDGFAISKKDATHFIVDREIAEWSSGRASG</sequence>
<evidence type="ECO:0000313" key="1">
    <source>
        <dbReference type="EMBL" id="GJE99099.1"/>
    </source>
</evidence>
<evidence type="ECO:0000313" key="2">
    <source>
        <dbReference type="Proteomes" id="UP000703269"/>
    </source>
</evidence>
<organism evidence="1 2">
    <name type="scientific">Phanerochaete sordida</name>
    <dbReference type="NCBI Taxonomy" id="48140"/>
    <lineage>
        <taxon>Eukaryota</taxon>
        <taxon>Fungi</taxon>
        <taxon>Dikarya</taxon>
        <taxon>Basidiomycota</taxon>
        <taxon>Agaricomycotina</taxon>
        <taxon>Agaricomycetes</taxon>
        <taxon>Polyporales</taxon>
        <taxon>Phanerochaetaceae</taxon>
        <taxon>Phanerochaete</taxon>
    </lineage>
</organism>
<protein>
    <submittedName>
        <fullName evidence="1">Uncharacterized protein</fullName>
    </submittedName>
</protein>
<dbReference type="AlphaFoldDB" id="A0A9P3LLV8"/>
<keyword evidence="2" id="KW-1185">Reference proteome</keyword>
<dbReference type="Proteomes" id="UP000703269">
    <property type="component" value="Unassembled WGS sequence"/>
</dbReference>
<accession>A0A9P3LLV8</accession>
<name>A0A9P3LLV8_9APHY</name>
<comment type="caution">
    <text evidence="1">The sequence shown here is derived from an EMBL/GenBank/DDBJ whole genome shotgun (WGS) entry which is preliminary data.</text>
</comment>
<proteinExistence type="predicted"/>
<gene>
    <name evidence="1" type="ORF">PsYK624_153450</name>
</gene>